<gene>
    <name evidence="1" type="ORF">FNZ23_02200</name>
</gene>
<organism evidence="1 2">
    <name type="scientific">Streptomyces benahoarensis</name>
    <dbReference type="NCBI Taxonomy" id="2595054"/>
    <lineage>
        <taxon>Bacteria</taxon>
        <taxon>Bacillati</taxon>
        <taxon>Actinomycetota</taxon>
        <taxon>Actinomycetes</taxon>
        <taxon>Kitasatosporales</taxon>
        <taxon>Streptomycetaceae</taxon>
        <taxon>Streptomyces</taxon>
    </lineage>
</organism>
<evidence type="ECO:0008006" key="3">
    <source>
        <dbReference type="Google" id="ProtNLM"/>
    </source>
</evidence>
<evidence type="ECO:0000313" key="2">
    <source>
        <dbReference type="Proteomes" id="UP000320888"/>
    </source>
</evidence>
<evidence type="ECO:0000313" key="1">
    <source>
        <dbReference type="EMBL" id="TSB43839.1"/>
    </source>
</evidence>
<proteinExistence type="predicted"/>
<sequence length="99" mass="10812">MVILEGQMEKMRRSGQQVSDIVTTGVASNFQSQASTQFQQKMQEWIEAYNQVSTKVNNLHANLQQANQVLNSGADEAQQHAAGWGGDLDSIQSIMGGKS</sequence>
<dbReference type="Gene3D" id="1.10.287.1060">
    <property type="entry name" value="ESAT-6-like"/>
    <property type="match status" value="1"/>
</dbReference>
<reference evidence="1 2" key="1">
    <citation type="submission" date="2019-07" db="EMBL/GenBank/DDBJ databases">
        <title>Draft genome for Streptomyces benahoarensis MZ03-48.</title>
        <authorList>
            <person name="Gonzalez-Pimentel J.L."/>
        </authorList>
    </citation>
    <scope>NUCLEOTIDE SEQUENCE [LARGE SCALE GENOMIC DNA]</scope>
    <source>
        <strain evidence="1 2">MZ03-48</strain>
    </source>
</reference>
<comment type="caution">
    <text evidence="1">The sequence shown here is derived from an EMBL/GenBank/DDBJ whole genome shotgun (WGS) entry which is preliminary data.</text>
</comment>
<name>A0A553ZQT2_9ACTN</name>
<dbReference type="Proteomes" id="UP000320888">
    <property type="component" value="Unassembled WGS sequence"/>
</dbReference>
<keyword evidence="2" id="KW-1185">Reference proteome</keyword>
<accession>A0A553ZQT2</accession>
<dbReference type="EMBL" id="VKLS01000010">
    <property type="protein sequence ID" value="TSB43839.1"/>
    <property type="molecule type" value="Genomic_DNA"/>
</dbReference>
<dbReference type="AlphaFoldDB" id="A0A553ZQT2"/>
<protein>
    <recommendedName>
        <fullName evidence="3">WXG100 family type VII secretion target</fullName>
    </recommendedName>
</protein>